<dbReference type="InterPro" id="IPR005537">
    <property type="entry name" value="RAMP_III_fam"/>
</dbReference>
<organism evidence="3 4">
    <name type="scientific">Aporhodopirellula aestuarii</name>
    <dbReference type="NCBI Taxonomy" id="2950107"/>
    <lineage>
        <taxon>Bacteria</taxon>
        <taxon>Pseudomonadati</taxon>
        <taxon>Planctomycetota</taxon>
        <taxon>Planctomycetia</taxon>
        <taxon>Pirellulales</taxon>
        <taxon>Pirellulaceae</taxon>
        <taxon>Aporhodopirellula</taxon>
    </lineage>
</organism>
<evidence type="ECO:0000256" key="1">
    <source>
        <dbReference type="ARBA" id="ARBA00023118"/>
    </source>
</evidence>
<protein>
    <submittedName>
        <fullName evidence="3">RAMP superfamily CRISPR-associated protein</fullName>
    </submittedName>
</protein>
<reference evidence="3 4" key="1">
    <citation type="journal article" date="2022" name="Syst. Appl. Microbiol.">
        <title>Rhodopirellula aestuarii sp. nov., a novel member of the genus Rhodopirellula isolated from brackish sediments collected in the Tagus River estuary, Portugal.</title>
        <authorList>
            <person name="Vitorino I.R."/>
            <person name="Klimek D."/>
            <person name="Calusinska M."/>
            <person name="Lobo-da-Cunha A."/>
            <person name="Vasconcelos V."/>
            <person name="Lage O.M."/>
        </authorList>
    </citation>
    <scope>NUCLEOTIDE SEQUENCE [LARGE SCALE GENOMIC DNA]</scope>
    <source>
        <strain evidence="3 4">ICT_H3.1</strain>
    </source>
</reference>
<sequence>MTTIDKLFFPIEFPEGVAPGEGTQMNVATISRDGIGRYVLRGTAIAGCLRSKHSRRTTHEGAAEPQATKYWFGSAADDENVQGSLDEDSRLVIETAVLDVGRTGEVLTTHHQRNRHTGVVADAGLFTVASCPPGTSTIIAIEVKGGDEFGGTDGIIQFLHETFAAGIQFGGKTARGVGRSKLSAEVQHRRYHMRDVDDVAAYLQETRAWQTESTIPESAAKLPNANVKTVEDQLHIQVTLQLARGQDILIAQGADSRMMRVRSADGAEHWRIPGSTWRGALRSWMTRLAAINGATVNDSYEYFSDLPTEKRSRHPDAKSMKEPECPINDLFGTTASAGRIHIADTLVPAKHGEEQFRMHVAIDRVTGGAAEGLLFQNTVLTRGSEGPKFSLGIQIDQPSETEVQWLAESLLAIHHGVLRIGSSKASGRLEMNGQIQADGQHADLFRQTVEQYFAPEAV</sequence>
<dbReference type="CDD" id="cd09726">
    <property type="entry name" value="RAMP_I_III"/>
    <property type="match status" value="1"/>
</dbReference>
<dbReference type="Pfam" id="PF03787">
    <property type="entry name" value="RAMPs"/>
    <property type="match status" value="2"/>
</dbReference>
<accession>A0ABT0U2F0</accession>
<dbReference type="PANTHER" id="PTHR35579:SF6">
    <property type="entry name" value="DUF324 DOMAIN-CONTAINING PROTEIN"/>
    <property type="match status" value="1"/>
</dbReference>
<evidence type="ECO:0000313" key="3">
    <source>
        <dbReference type="EMBL" id="MCM2371069.1"/>
    </source>
</evidence>
<dbReference type="PANTHER" id="PTHR35579">
    <property type="entry name" value="CRISPR SYSTEM CMS ENDORIBONUCLEASE CSM3"/>
    <property type="match status" value="1"/>
</dbReference>
<dbReference type="RefSeq" id="WP_250928712.1">
    <property type="nucleotide sequence ID" value="NZ_JAMQBK010000029.1"/>
</dbReference>
<dbReference type="EMBL" id="JAMQBK010000029">
    <property type="protein sequence ID" value="MCM2371069.1"/>
    <property type="molecule type" value="Genomic_DNA"/>
</dbReference>
<proteinExistence type="predicted"/>
<evidence type="ECO:0000259" key="2">
    <source>
        <dbReference type="Pfam" id="PF03787"/>
    </source>
</evidence>
<comment type="caution">
    <text evidence="3">The sequence shown here is derived from an EMBL/GenBank/DDBJ whole genome shotgun (WGS) entry which is preliminary data.</text>
</comment>
<evidence type="ECO:0000313" key="4">
    <source>
        <dbReference type="Proteomes" id="UP001202961"/>
    </source>
</evidence>
<gene>
    <name evidence="3" type="ORF">NB063_10655</name>
</gene>
<feature type="domain" description="CRISPR type III-associated protein" evidence="2">
    <location>
        <begin position="26"/>
        <end position="179"/>
    </location>
</feature>
<dbReference type="Proteomes" id="UP001202961">
    <property type="component" value="Unassembled WGS sequence"/>
</dbReference>
<feature type="domain" description="CRISPR type III-associated protein" evidence="2">
    <location>
        <begin position="268"/>
        <end position="427"/>
    </location>
</feature>
<keyword evidence="1" id="KW-0051">Antiviral defense</keyword>
<dbReference type="InterPro" id="IPR052216">
    <property type="entry name" value="CRISPR_Csm3_endoribonuclease"/>
</dbReference>
<keyword evidence="4" id="KW-1185">Reference proteome</keyword>
<name>A0ABT0U2F0_9BACT</name>